<dbReference type="RefSeq" id="XP_030833997.1">
    <property type="nucleotide sequence ID" value="XM_030978137.1"/>
</dbReference>
<comment type="similarity">
    <text evidence="2">Belongs to the RRP1 family.</text>
</comment>
<dbReference type="InParanoid" id="A0A7M7SVA1"/>
<dbReference type="GO" id="GO:0006364">
    <property type="term" value="P:rRNA processing"/>
    <property type="evidence" value="ECO:0007669"/>
    <property type="project" value="UniProtKB-KW"/>
</dbReference>
<feature type="compositionally biased region" description="Basic and acidic residues" evidence="5">
    <location>
        <begin position="541"/>
        <end position="557"/>
    </location>
</feature>
<proteinExistence type="inferred from homology"/>
<dbReference type="PANTHER" id="PTHR13026:SF0">
    <property type="entry name" value="RIBOSOMAL RNA PROCESSING 1B"/>
    <property type="match status" value="1"/>
</dbReference>
<dbReference type="EnsemblMetazoa" id="XM_030978137">
    <property type="protein sequence ID" value="XP_030833997"/>
    <property type="gene ID" value="LOC100893873"/>
</dbReference>
<feature type="compositionally biased region" description="Basic residues" evidence="5">
    <location>
        <begin position="379"/>
        <end position="391"/>
    </location>
</feature>
<evidence type="ECO:0000313" key="6">
    <source>
        <dbReference type="EnsemblMetazoa" id="XP_030833997"/>
    </source>
</evidence>
<dbReference type="GeneID" id="100893873"/>
<feature type="compositionally biased region" description="Basic residues" evidence="5">
    <location>
        <begin position="595"/>
        <end position="606"/>
    </location>
</feature>
<keyword evidence="4" id="KW-0539">Nucleus</keyword>
<feature type="region of interest" description="Disordered" evidence="5">
    <location>
        <begin position="374"/>
        <end position="685"/>
    </location>
</feature>
<sequence>MAAPCGQSQYGVEIHFAQRLASNVTKIRDRAVKRLRHWIAARSQKDGNIGNEELMKLWKGLFYCMWMCDKPVIQEELADQISDMAHCFRRPEEACLFFETFLATMRREWMGIDHLRMDKYLMLIRRSFRQMLVVLHNNEWEEELVKCFLTSLSRCALNPTTDACPDGLRYQLANVYLDELAREGTEDLSPQQASTFLFPFAELVTKTLNKKLRDVMLQDIFQDVVERSDVGEAGEEEEDEGIASDEDRTKSSKNAEKQRKRKRKGKADEEDDEEEEEEEEEKEDDVDILAKVMFPEEMVPPLQYDYGMIADKLFDLASEKNIPTRNRKPIYRMVERFQSLAKGVYPMPDLLKQIREEKDNQYLKDELPWWKKLQEREKKKNRRRKRRRGKKGGNDEDGEDDSEDDGDDGSEDEKEEEEEEVVPKKKKKVQQEEGDETETVSKKKKKKKQKKTTSIEEQTEEKAATVEQTTDVDNEFTELKSAKANGKKKKGKKRGDTDDEALVEESVQSEAAVPEGDVEAETFPSPTGAGKRKKKKKGKAKMSDESSEDAKSNRDSDSGLSVNESSTEIVGDSPGDVDGATVEGAAPVEPQTPRTKSKKKGKKKKSPTGDDTNDTNKMELNTVDVASKGSKVKSSQQEGSPKPFAAFEKVSTPPAYVKKSKKMMEPSTLPRAKAHSRVETQFSPPMTRKRVKIALSMNQFQAASEYKQRIKMSPGVPFDGSKKPAFSVLKQTPPRSEVKSAKVKGSSKKSGKVEKKRARATDFF</sequence>
<dbReference type="Proteomes" id="UP000007110">
    <property type="component" value="Unassembled WGS sequence"/>
</dbReference>
<dbReference type="InterPro" id="IPR010301">
    <property type="entry name" value="RRP1"/>
</dbReference>
<dbReference type="Pfam" id="PF05997">
    <property type="entry name" value="Nop52"/>
    <property type="match status" value="1"/>
</dbReference>
<reference evidence="6" key="2">
    <citation type="submission" date="2021-01" db="UniProtKB">
        <authorList>
            <consortium name="EnsemblMetazoa"/>
        </authorList>
    </citation>
    <scope>IDENTIFICATION</scope>
</reference>
<evidence type="ECO:0000256" key="3">
    <source>
        <dbReference type="ARBA" id="ARBA00022552"/>
    </source>
</evidence>
<evidence type="ECO:0000256" key="1">
    <source>
        <dbReference type="ARBA" id="ARBA00004123"/>
    </source>
</evidence>
<feature type="compositionally biased region" description="Acidic residues" evidence="5">
    <location>
        <begin position="268"/>
        <end position="287"/>
    </location>
</feature>
<feature type="compositionally biased region" description="Basic residues" evidence="5">
    <location>
        <begin position="530"/>
        <end position="540"/>
    </location>
</feature>
<dbReference type="OMA" id="MAREWFA"/>
<keyword evidence="3" id="KW-0698">rRNA processing</keyword>
<dbReference type="KEGG" id="spu:100893873"/>
<dbReference type="PANTHER" id="PTHR13026">
    <property type="entry name" value="NNP-1 PROTEIN NOVEL NUCLEAR PROTEIN 1 NOP52"/>
    <property type="match status" value="1"/>
</dbReference>
<feature type="compositionally biased region" description="Acidic residues" evidence="5">
    <location>
        <begin position="395"/>
        <end position="420"/>
    </location>
</feature>
<organism evidence="6 7">
    <name type="scientific">Strongylocentrotus purpuratus</name>
    <name type="common">Purple sea urchin</name>
    <dbReference type="NCBI Taxonomy" id="7668"/>
    <lineage>
        <taxon>Eukaryota</taxon>
        <taxon>Metazoa</taxon>
        <taxon>Echinodermata</taxon>
        <taxon>Eleutherozoa</taxon>
        <taxon>Echinozoa</taxon>
        <taxon>Echinoidea</taxon>
        <taxon>Euechinoidea</taxon>
        <taxon>Echinacea</taxon>
        <taxon>Camarodonta</taxon>
        <taxon>Echinidea</taxon>
        <taxon>Strongylocentrotidae</taxon>
        <taxon>Strongylocentrotus</taxon>
    </lineage>
</organism>
<reference evidence="7" key="1">
    <citation type="submission" date="2015-02" db="EMBL/GenBank/DDBJ databases">
        <title>Genome sequencing for Strongylocentrotus purpuratus.</title>
        <authorList>
            <person name="Murali S."/>
            <person name="Liu Y."/>
            <person name="Vee V."/>
            <person name="English A."/>
            <person name="Wang M."/>
            <person name="Skinner E."/>
            <person name="Han Y."/>
            <person name="Muzny D.M."/>
            <person name="Worley K.C."/>
            <person name="Gibbs R.A."/>
        </authorList>
    </citation>
    <scope>NUCLEOTIDE SEQUENCE</scope>
</reference>
<feature type="compositionally biased region" description="Polar residues" evidence="5">
    <location>
        <begin position="558"/>
        <end position="568"/>
    </location>
</feature>
<dbReference type="GO" id="GO:0030688">
    <property type="term" value="C:preribosome, small subunit precursor"/>
    <property type="evidence" value="ECO:0007669"/>
    <property type="project" value="InterPro"/>
</dbReference>
<feature type="region of interest" description="Disordered" evidence="5">
    <location>
        <begin position="712"/>
        <end position="764"/>
    </location>
</feature>
<feature type="compositionally biased region" description="Basic residues" evidence="5">
    <location>
        <begin position="442"/>
        <end position="451"/>
    </location>
</feature>
<dbReference type="AlphaFoldDB" id="A0A7M7SVA1"/>
<dbReference type="OrthoDB" id="2019504at2759"/>
<feature type="compositionally biased region" description="Basic residues" evidence="5">
    <location>
        <begin position="741"/>
        <end position="758"/>
    </location>
</feature>
<evidence type="ECO:0000256" key="4">
    <source>
        <dbReference type="ARBA" id="ARBA00023242"/>
    </source>
</evidence>
<accession>A0A7M7SVA1</accession>
<protein>
    <submittedName>
        <fullName evidence="6">Uncharacterized protein</fullName>
    </submittedName>
</protein>
<evidence type="ECO:0000313" key="7">
    <source>
        <dbReference type="Proteomes" id="UP000007110"/>
    </source>
</evidence>
<name>A0A7M7SVA1_STRPU</name>
<comment type="subcellular location">
    <subcellularLocation>
        <location evidence="1">Nucleus</location>
    </subcellularLocation>
</comment>
<evidence type="ECO:0000256" key="2">
    <source>
        <dbReference type="ARBA" id="ARBA00006374"/>
    </source>
</evidence>
<feature type="compositionally biased region" description="Basic and acidic residues" evidence="5">
    <location>
        <begin position="245"/>
        <end position="257"/>
    </location>
</feature>
<keyword evidence="7" id="KW-1185">Reference proteome</keyword>
<evidence type="ECO:0000256" key="5">
    <source>
        <dbReference type="SAM" id="MobiDB-lite"/>
    </source>
</evidence>
<feature type="region of interest" description="Disordered" evidence="5">
    <location>
        <begin position="228"/>
        <end position="287"/>
    </location>
</feature>
<dbReference type="GO" id="GO:0005634">
    <property type="term" value="C:nucleus"/>
    <property type="evidence" value="ECO:0000318"/>
    <property type="project" value="GO_Central"/>
</dbReference>
<feature type="compositionally biased region" description="Acidic residues" evidence="5">
    <location>
        <begin position="232"/>
        <end position="244"/>
    </location>
</feature>